<sequence>MKDNSLQLEKAKASALAIQLEKAKSENERIVELLKKTQISLQKQTQHNLTLQRQFAEKEKAQERQAIAAAKVKRDEMQNLREELLTAQRDLTKQLSLSKQREQEHEKQVNRLKRQCEQQENDRSNGESWRSMEQRTNTLEKCQSELLVLVKKQMKLIEILKEQRSHARAAALLGITEKTFVKEVIA</sequence>
<protein>
    <submittedName>
        <fullName evidence="2">Uncharacterized protein</fullName>
    </submittedName>
</protein>
<reference evidence="2" key="1">
    <citation type="submission" date="2023-06" db="EMBL/GenBank/DDBJ databases">
        <title>Survivors Of The Sea: Transcriptome response of Skeletonema marinoi to long-term dormancy.</title>
        <authorList>
            <person name="Pinder M.I.M."/>
            <person name="Kourtchenko O."/>
            <person name="Robertson E.K."/>
            <person name="Larsson T."/>
            <person name="Maumus F."/>
            <person name="Osuna-Cruz C.M."/>
            <person name="Vancaester E."/>
            <person name="Stenow R."/>
            <person name="Vandepoele K."/>
            <person name="Ploug H."/>
            <person name="Bruchert V."/>
            <person name="Godhe A."/>
            <person name="Topel M."/>
        </authorList>
    </citation>
    <scope>NUCLEOTIDE SEQUENCE</scope>
    <source>
        <strain evidence="2">R05AC</strain>
    </source>
</reference>
<name>A0AAD8Y561_9STRA</name>
<feature type="compositionally biased region" description="Basic and acidic residues" evidence="1">
    <location>
        <begin position="99"/>
        <end position="133"/>
    </location>
</feature>
<evidence type="ECO:0000313" key="2">
    <source>
        <dbReference type="EMBL" id="KAK1739264.1"/>
    </source>
</evidence>
<evidence type="ECO:0000256" key="1">
    <source>
        <dbReference type="SAM" id="MobiDB-lite"/>
    </source>
</evidence>
<proteinExistence type="predicted"/>
<dbReference type="EMBL" id="JATAAI010000018">
    <property type="protein sequence ID" value="KAK1739264.1"/>
    <property type="molecule type" value="Genomic_DNA"/>
</dbReference>
<evidence type="ECO:0000313" key="3">
    <source>
        <dbReference type="Proteomes" id="UP001224775"/>
    </source>
</evidence>
<feature type="region of interest" description="Disordered" evidence="1">
    <location>
        <begin position="97"/>
        <end position="134"/>
    </location>
</feature>
<comment type="caution">
    <text evidence="2">The sequence shown here is derived from an EMBL/GenBank/DDBJ whole genome shotgun (WGS) entry which is preliminary data.</text>
</comment>
<dbReference type="AlphaFoldDB" id="A0AAD8Y561"/>
<organism evidence="2 3">
    <name type="scientific">Skeletonema marinoi</name>
    <dbReference type="NCBI Taxonomy" id="267567"/>
    <lineage>
        <taxon>Eukaryota</taxon>
        <taxon>Sar</taxon>
        <taxon>Stramenopiles</taxon>
        <taxon>Ochrophyta</taxon>
        <taxon>Bacillariophyta</taxon>
        <taxon>Coscinodiscophyceae</taxon>
        <taxon>Thalassiosirophycidae</taxon>
        <taxon>Thalassiosirales</taxon>
        <taxon>Skeletonemataceae</taxon>
        <taxon>Skeletonema</taxon>
        <taxon>Skeletonema marinoi-dohrnii complex</taxon>
    </lineage>
</organism>
<gene>
    <name evidence="2" type="ORF">QTG54_009807</name>
</gene>
<keyword evidence="3" id="KW-1185">Reference proteome</keyword>
<dbReference type="Proteomes" id="UP001224775">
    <property type="component" value="Unassembled WGS sequence"/>
</dbReference>
<accession>A0AAD8Y561</accession>